<dbReference type="Gene3D" id="2.60.120.10">
    <property type="entry name" value="Jelly Rolls"/>
    <property type="match status" value="1"/>
</dbReference>
<feature type="region of interest" description="Disordered" evidence="3">
    <location>
        <begin position="129"/>
        <end position="216"/>
    </location>
</feature>
<gene>
    <name evidence="5" type="ORF">CYMTET_3612</name>
</gene>
<proteinExistence type="predicted"/>
<evidence type="ECO:0000256" key="3">
    <source>
        <dbReference type="SAM" id="MobiDB-lite"/>
    </source>
</evidence>
<dbReference type="PROSITE" id="PS00018">
    <property type="entry name" value="EF_HAND_1"/>
    <property type="match status" value="2"/>
</dbReference>
<evidence type="ECO:0000256" key="2">
    <source>
        <dbReference type="ARBA" id="ARBA00022837"/>
    </source>
</evidence>
<dbReference type="Pfam" id="PF13499">
    <property type="entry name" value="EF-hand_7"/>
    <property type="match status" value="1"/>
</dbReference>
<keyword evidence="2" id="KW-0106">Calcium</keyword>
<reference evidence="5 6" key="1">
    <citation type="journal article" date="2015" name="Genome Biol. Evol.">
        <title>Comparative Genomics of a Bacterivorous Green Alga Reveals Evolutionary Causalities and Consequences of Phago-Mixotrophic Mode of Nutrition.</title>
        <authorList>
            <person name="Burns J.A."/>
            <person name="Paasch A."/>
            <person name="Narechania A."/>
            <person name="Kim E."/>
        </authorList>
    </citation>
    <scope>NUCLEOTIDE SEQUENCE [LARGE SCALE GENOMIC DNA]</scope>
    <source>
        <strain evidence="5 6">PLY_AMNH</strain>
    </source>
</reference>
<dbReference type="PROSITE" id="PS50222">
    <property type="entry name" value="EF_HAND_2"/>
    <property type="match status" value="2"/>
</dbReference>
<dbReference type="InterPro" id="IPR011992">
    <property type="entry name" value="EF-hand-dom_pair"/>
</dbReference>
<protein>
    <recommendedName>
        <fullName evidence="4">EF-hand domain-containing protein</fullName>
    </recommendedName>
</protein>
<dbReference type="InterPro" id="IPR014710">
    <property type="entry name" value="RmlC-like_jellyroll"/>
</dbReference>
<dbReference type="AlphaFoldDB" id="A0AAE0LKN7"/>
<dbReference type="InterPro" id="IPR050145">
    <property type="entry name" value="Centrin_CML-like"/>
</dbReference>
<evidence type="ECO:0000313" key="6">
    <source>
        <dbReference type="Proteomes" id="UP001190700"/>
    </source>
</evidence>
<organism evidence="5 6">
    <name type="scientific">Cymbomonas tetramitiformis</name>
    <dbReference type="NCBI Taxonomy" id="36881"/>
    <lineage>
        <taxon>Eukaryota</taxon>
        <taxon>Viridiplantae</taxon>
        <taxon>Chlorophyta</taxon>
        <taxon>Pyramimonadophyceae</taxon>
        <taxon>Pyramimonadales</taxon>
        <taxon>Pyramimonadaceae</taxon>
        <taxon>Cymbomonas</taxon>
    </lineage>
</organism>
<feature type="domain" description="EF-hand" evidence="4">
    <location>
        <begin position="350"/>
        <end position="385"/>
    </location>
</feature>
<dbReference type="InterPro" id="IPR018247">
    <property type="entry name" value="EF_Hand_1_Ca_BS"/>
</dbReference>
<dbReference type="Proteomes" id="UP001190700">
    <property type="component" value="Unassembled WGS sequence"/>
</dbReference>
<name>A0AAE0LKN7_9CHLO</name>
<accession>A0AAE0LKN7</accession>
<dbReference type="GO" id="GO:0005509">
    <property type="term" value="F:calcium ion binding"/>
    <property type="evidence" value="ECO:0007669"/>
    <property type="project" value="InterPro"/>
</dbReference>
<dbReference type="PANTHER" id="PTHR23050">
    <property type="entry name" value="CALCIUM BINDING PROTEIN"/>
    <property type="match status" value="1"/>
</dbReference>
<feature type="region of interest" description="Disordered" evidence="3">
    <location>
        <begin position="1"/>
        <end position="23"/>
    </location>
</feature>
<dbReference type="SUPFAM" id="SSF47473">
    <property type="entry name" value="EF-hand"/>
    <property type="match status" value="1"/>
</dbReference>
<dbReference type="SMART" id="SM00054">
    <property type="entry name" value="EFh"/>
    <property type="match status" value="2"/>
</dbReference>
<evidence type="ECO:0000259" key="4">
    <source>
        <dbReference type="PROSITE" id="PS50222"/>
    </source>
</evidence>
<evidence type="ECO:0000313" key="5">
    <source>
        <dbReference type="EMBL" id="KAK3288931.1"/>
    </source>
</evidence>
<evidence type="ECO:0000256" key="1">
    <source>
        <dbReference type="ARBA" id="ARBA00022737"/>
    </source>
</evidence>
<dbReference type="InterPro" id="IPR002048">
    <property type="entry name" value="EF_hand_dom"/>
</dbReference>
<keyword evidence="1" id="KW-0677">Repeat</keyword>
<keyword evidence="6" id="KW-1185">Reference proteome</keyword>
<feature type="domain" description="EF-hand" evidence="4">
    <location>
        <begin position="314"/>
        <end position="349"/>
    </location>
</feature>
<comment type="caution">
    <text evidence="5">The sequence shown here is derived from an EMBL/GenBank/DDBJ whole genome shotgun (WGS) entry which is preliminary data.</text>
</comment>
<dbReference type="Gene3D" id="1.10.238.10">
    <property type="entry name" value="EF-hand"/>
    <property type="match status" value="1"/>
</dbReference>
<dbReference type="EMBL" id="LGRX02000304">
    <property type="protein sequence ID" value="KAK3288931.1"/>
    <property type="molecule type" value="Genomic_DNA"/>
</dbReference>
<dbReference type="CDD" id="cd00051">
    <property type="entry name" value="EFh"/>
    <property type="match status" value="1"/>
</dbReference>
<feature type="compositionally biased region" description="Polar residues" evidence="3">
    <location>
        <begin position="138"/>
        <end position="173"/>
    </location>
</feature>
<sequence length="397" mass="44305">MAGNDSLEAASTTPKLSEETRRKFDEASEDTLQLICGLKGSLERQALVGALTKVLSKKSEHRHPAEIDLLVQNTRHVKIFERLSIHRHRDVCRLMQLLKTTDGQPLGVNGYITSFYLVLTGTAQRLNDPQRGEADRIVQQQKSAWQPSATQQAEDVSPHPSSRPTNAQDSQISKLKPPRPAAAKPVRRSVTEPVRKTPGLKGQPEQQQHGGSDALNFGLAAGNKTNIVKRHHITTGRETHLTKEFRAGVISTTREGHLRAMQQRKLNARMRRVVALTGLKSSGGEEVDRKRTSQSSLANPLDLLTSGMSKDPQRMTEELKHWFDLMDADSSGSVSMKELRQSLRSMRINIPIHELNRWFSAMDEDGSGQIDFEEFHRSARPGTAAKPHLRQNCCTAF</sequence>